<dbReference type="CDD" id="cd12915">
    <property type="entry name" value="PDC2_DGC_like"/>
    <property type="match status" value="1"/>
</dbReference>
<evidence type="ECO:0000313" key="9">
    <source>
        <dbReference type="EMBL" id="NYE83497.1"/>
    </source>
</evidence>
<dbReference type="GO" id="GO:0005886">
    <property type="term" value="C:plasma membrane"/>
    <property type="evidence" value="ECO:0007669"/>
    <property type="project" value="UniProtKB-SubCell"/>
</dbReference>
<dbReference type="InterPro" id="IPR029787">
    <property type="entry name" value="Nucleotide_cyclase"/>
</dbReference>
<feature type="domain" description="EAL" evidence="7">
    <location>
        <begin position="527"/>
        <end position="777"/>
    </location>
</feature>
<organism evidence="9 10">
    <name type="scientific">Pigmentiphaga litoralis</name>
    <dbReference type="NCBI Taxonomy" id="516702"/>
    <lineage>
        <taxon>Bacteria</taxon>
        <taxon>Pseudomonadati</taxon>
        <taxon>Pseudomonadota</taxon>
        <taxon>Betaproteobacteria</taxon>
        <taxon>Burkholderiales</taxon>
        <taxon>Alcaligenaceae</taxon>
        <taxon>Pigmentiphaga</taxon>
    </lineage>
</organism>
<dbReference type="Gene3D" id="3.30.70.270">
    <property type="match status" value="1"/>
</dbReference>
<reference evidence="9 10" key="1">
    <citation type="submission" date="2020-07" db="EMBL/GenBank/DDBJ databases">
        <title>Genomic Encyclopedia of Type Strains, Phase IV (KMG-V): Genome sequencing to study the core and pangenomes of soil and plant-associated prokaryotes.</title>
        <authorList>
            <person name="Whitman W."/>
        </authorList>
    </citation>
    <scope>NUCLEOTIDE SEQUENCE [LARGE SCALE GENOMIC DNA]</scope>
    <source>
        <strain evidence="9 10">SAS40</strain>
    </source>
</reference>
<dbReference type="Pfam" id="PF02743">
    <property type="entry name" value="dCache_1"/>
    <property type="match status" value="1"/>
</dbReference>
<sequence>MSATPPHVERALTGSAARRAHPGRWLTIAGGALIAAILIAALSLVVNLQHRVIAGKSQELANLALVLAQETERAFQALETVQTSLVERLRNEGINTPEAFDFRIREQDVYGLLRDRLDNLPYVEALTLINQQGDLGNFSRYQPTPPVNVADRDYYKTLMADPDMESYLSAPVENRGSGTWTIYLARKFSSRDGEALGLILGAMRLDYFARFYSTINVGKGGAISLFRSDGTLLVRQPAIPGTVGTSTGPTASGQALALSAGGSVSPTAAAASAPAATLPSPIDGEQRLTAIRALERYPVTVAVSTTLASVDAAWRPEALVIGIAAVLLCLILAACVMLGRRQLDAHHELTSAANHIARHDALTGLPNRVLFTEKLRGLVGAPLPRPVALLLIDLDYFKSVNDTLGHPAGDALLRVIAARLVGCAGPHDLVTRLGGDEFAIILMDASAPGAAERKAQAVVDAIAEPCKLDGNQVVTKASVGITLAPEHGTDADQLLKNADLALYRAKADGRGSWRVFEWSMQQAVQARRNVEMALRDALSSEGFEVFYQPVLANQSGALCGFEALLRWKHPGTGAPPPSEFIPIAEETGLIVPMGRWVLEQACRAAATWPEPIRVAVNVSACQFLSGDLVSHVRDALTAARLPAHRLELEMTETVLLREDVQVRTTLDQLHLLGVSIALDDFGTGYSSLSYLRRFPADRIKIDISFVTDICENEESARIVRAVVDLARSLGMSTTAEGVETLAQWNRLKAAGCDEIQGFYVGRPGPLASTYAHFEPVAH</sequence>
<dbReference type="CDD" id="cd01948">
    <property type="entry name" value="EAL"/>
    <property type="match status" value="1"/>
</dbReference>
<comment type="caution">
    <text evidence="9">The sequence shown here is derived from an EMBL/GenBank/DDBJ whole genome shotgun (WGS) entry which is preliminary data.</text>
</comment>
<dbReference type="InterPro" id="IPR035919">
    <property type="entry name" value="EAL_sf"/>
</dbReference>
<keyword evidence="5 6" id="KW-0472">Membrane</keyword>
<evidence type="ECO:0000256" key="6">
    <source>
        <dbReference type="SAM" id="Phobius"/>
    </source>
</evidence>
<dbReference type="Pfam" id="PF00563">
    <property type="entry name" value="EAL"/>
    <property type="match status" value="1"/>
</dbReference>
<evidence type="ECO:0000313" key="10">
    <source>
        <dbReference type="Proteomes" id="UP000542125"/>
    </source>
</evidence>
<dbReference type="SUPFAM" id="SSF141868">
    <property type="entry name" value="EAL domain-like"/>
    <property type="match status" value="1"/>
</dbReference>
<dbReference type="PROSITE" id="PS50883">
    <property type="entry name" value="EAL"/>
    <property type="match status" value="1"/>
</dbReference>
<evidence type="ECO:0000256" key="3">
    <source>
        <dbReference type="ARBA" id="ARBA00022692"/>
    </source>
</evidence>
<proteinExistence type="predicted"/>
<evidence type="ECO:0000256" key="1">
    <source>
        <dbReference type="ARBA" id="ARBA00004651"/>
    </source>
</evidence>
<evidence type="ECO:0000256" key="5">
    <source>
        <dbReference type="ARBA" id="ARBA00023136"/>
    </source>
</evidence>
<evidence type="ECO:0000259" key="8">
    <source>
        <dbReference type="PROSITE" id="PS50887"/>
    </source>
</evidence>
<dbReference type="NCBIfam" id="TIGR00254">
    <property type="entry name" value="GGDEF"/>
    <property type="match status" value="1"/>
</dbReference>
<dbReference type="AlphaFoldDB" id="A0A7Y9IUX5"/>
<dbReference type="RefSeq" id="WP_179587202.1">
    <property type="nucleotide sequence ID" value="NZ_JACBYR010000001.1"/>
</dbReference>
<dbReference type="InterPro" id="IPR033479">
    <property type="entry name" value="dCache_1"/>
</dbReference>
<dbReference type="InterPro" id="IPR052155">
    <property type="entry name" value="Biofilm_reg_signaling"/>
</dbReference>
<gene>
    <name evidence="9" type="ORF">FHW18_002768</name>
</gene>
<protein>
    <submittedName>
        <fullName evidence="9">Diguanylate cyclase (GGDEF)-like protein</fullName>
    </submittedName>
</protein>
<comment type="subcellular location">
    <subcellularLocation>
        <location evidence="1">Cell membrane</location>
        <topology evidence="1">Multi-pass membrane protein</topology>
    </subcellularLocation>
</comment>
<dbReference type="Gene3D" id="3.30.450.20">
    <property type="entry name" value="PAS domain"/>
    <property type="match status" value="2"/>
</dbReference>
<dbReference type="SUPFAM" id="SSF55073">
    <property type="entry name" value="Nucleotide cyclase"/>
    <property type="match status" value="1"/>
</dbReference>
<evidence type="ECO:0000256" key="2">
    <source>
        <dbReference type="ARBA" id="ARBA00022475"/>
    </source>
</evidence>
<dbReference type="CDD" id="cd12914">
    <property type="entry name" value="PDC1_DGC_like"/>
    <property type="match status" value="1"/>
</dbReference>
<name>A0A7Y9IUX5_9BURK</name>
<keyword evidence="4 6" id="KW-1133">Transmembrane helix</keyword>
<feature type="domain" description="GGDEF" evidence="8">
    <location>
        <begin position="385"/>
        <end position="518"/>
    </location>
</feature>
<keyword evidence="10" id="KW-1185">Reference proteome</keyword>
<dbReference type="Proteomes" id="UP000542125">
    <property type="component" value="Unassembled WGS sequence"/>
</dbReference>
<dbReference type="CDD" id="cd01949">
    <property type="entry name" value="GGDEF"/>
    <property type="match status" value="1"/>
</dbReference>
<accession>A0A7Y9IUX5</accession>
<dbReference type="SMART" id="SM00267">
    <property type="entry name" value="GGDEF"/>
    <property type="match status" value="1"/>
</dbReference>
<dbReference type="EMBL" id="JACBYR010000001">
    <property type="protein sequence ID" value="NYE83497.1"/>
    <property type="molecule type" value="Genomic_DNA"/>
</dbReference>
<dbReference type="PANTHER" id="PTHR44757">
    <property type="entry name" value="DIGUANYLATE CYCLASE DGCP"/>
    <property type="match status" value="1"/>
</dbReference>
<keyword evidence="2" id="KW-1003">Cell membrane</keyword>
<keyword evidence="3 6" id="KW-0812">Transmembrane</keyword>
<dbReference type="Gene3D" id="3.20.20.450">
    <property type="entry name" value="EAL domain"/>
    <property type="match status" value="1"/>
</dbReference>
<dbReference type="InterPro" id="IPR000160">
    <property type="entry name" value="GGDEF_dom"/>
</dbReference>
<feature type="transmembrane region" description="Helical" evidence="6">
    <location>
        <begin position="318"/>
        <end position="339"/>
    </location>
</feature>
<evidence type="ECO:0000259" key="7">
    <source>
        <dbReference type="PROSITE" id="PS50883"/>
    </source>
</evidence>
<dbReference type="PANTHER" id="PTHR44757:SF2">
    <property type="entry name" value="BIOFILM ARCHITECTURE MAINTENANCE PROTEIN MBAA"/>
    <property type="match status" value="1"/>
</dbReference>
<dbReference type="PROSITE" id="PS50887">
    <property type="entry name" value="GGDEF"/>
    <property type="match status" value="1"/>
</dbReference>
<dbReference type="Pfam" id="PF00990">
    <property type="entry name" value="GGDEF"/>
    <property type="match status" value="1"/>
</dbReference>
<evidence type="ECO:0000256" key="4">
    <source>
        <dbReference type="ARBA" id="ARBA00022989"/>
    </source>
</evidence>
<dbReference type="InterPro" id="IPR043128">
    <property type="entry name" value="Rev_trsase/Diguanyl_cyclase"/>
</dbReference>
<dbReference type="SMART" id="SM00052">
    <property type="entry name" value="EAL"/>
    <property type="match status" value="1"/>
</dbReference>
<dbReference type="InterPro" id="IPR001633">
    <property type="entry name" value="EAL_dom"/>
</dbReference>
<feature type="transmembrane region" description="Helical" evidence="6">
    <location>
        <begin position="25"/>
        <end position="48"/>
    </location>
</feature>